<name>A0A1H7FFZ8_9NOCA</name>
<evidence type="ECO:0000313" key="1">
    <source>
        <dbReference type="EMBL" id="SEK24918.1"/>
    </source>
</evidence>
<protein>
    <submittedName>
        <fullName evidence="1">Uncharacterized protein</fullName>
    </submittedName>
</protein>
<keyword evidence="2" id="KW-1185">Reference proteome</keyword>
<sequence length="74" mass="8276">MRLRQKEPGACDYEWVSGPNKGYGFSSFQQVAYRSIQDRAGTPSGLQPIAVDEHREAIRDFLGQINPETGYLGD</sequence>
<dbReference type="AlphaFoldDB" id="A0A1H7FFZ8"/>
<dbReference type="EMBL" id="FOAW01000001">
    <property type="protein sequence ID" value="SEK24918.1"/>
    <property type="molecule type" value="Genomic_DNA"/>
</dbReference>
<organism evidence="1 2">
    <name type="scientific">Rhodococcus maanshanensis</name>
    <dbReference type="NCBI Taxonomy" id="183556"/>
    <lineage>
        <taxon>Bacteria</taxon>
        <taxon>Bacillati</taxon>
        <taxon>Actinomycetota</taxon>
        <taxon>Actinomycetes</taxon>
        <taxon>Mycobacteriales</taxon>
        <taxon>Nocardiaceae</taxon>
        <taxon>Rhodococcus</taxon>
    </lineage>
</organism>
<dbReference type="Proteomes" id="UP000198677">
    <property type="component" value="Unassembled WGS sequence"/>
</dbReference>
<reference evidence="2" key="1">
    <citation type="submission" date="2016-10" db="EMBL/GenBank/DDBJ databases">
        <authorList>
            <person name="Varghese N."/>
            <person name="Submissions S."/>
        </authorList>
    </citation>
    <scope>NUCLEOTIDE SEQUENCE [LARGE SCALE GENOMIC DNA]</scope>
    <source>
        <strain evidence="2">DSM 44675</strain>
    </source>
</reference>
<evidence type="ECO:0000313" key="2">
    <source>
        <dbReference type="Proteomes" id="UP000198677"/>
    </source>
</evidence>
<proteinExistence type="predicted"/>
<gene>
    <name evidence="1" type="ORF">SAMN05444583_101168</name>
</gene>
<accession>A0A1H7FFZ8</accession>